<dbReference type="EMBL" id="BPLR01013037">
    <property type="protein sequence ID" value="GIY58222.1"/>
    <property type="molecule type" value="Genomic_DNA"/>
</dbReference>
<accession>A0AAV4UJW9</accession>
<protein>
    <submittedName>
        <fullName evidence="2">Uncharacterized protein</fullName>
    </submittedName>
</protein>
<evidence type="ECO:0000313" key="3">
    <source>
        <dbReference type="Proteomes" id="UP001054945"/>
    </source>
</evidence>
<organism evidence="2 3">
    <name type="scientific">Caerostris extrusa</name>
    <name type="common">Bark spider</name>
    <name type="synonym">Caerostris bankana</name>
    <dbReference type="NCBI Taxonomy" id="172846"/>
    <lineage>
        <taxon>Eukaryota</taxon>
        <taxon>Metazoa</taxon>
        <taxon>Ecdysozoa</taxon>
        <taxon>Arthropoda</taxon>
        <taxon>Chelicerata</taxon>
        <taxon>Arachnida</taxon>
        <taxon>Araneae</taxon>
        <taxon>Araneomorphae</taxon>
        <taxon>Entelegynae</taxon>
        <taxon>Araneoidea</taxon>
        <taxon>Araneidae</taxon>
        <taxon>Caerostris</taxon>
    </lineage>
</organism>
<comment type="caution">
    <text evidence="2">The sequence shown here is derived from an EMBL/GenBank/DDBJ whole genome shotgun (WGS) entry which is preliminary data.</text>
</comment>
<gene>
    <name evidence="2" type="primary">AVEN_239677_1</name>
    <name evidence="2" type="ORF">CEXT_781601</name>
</gene>
<evidence type="ECO:0000313" key="2">
    <source>
        <dbReference type="EMBL" id="GIY58222.1"/>
    </source>
</evidence>
<evidence type="ECO:0000256" key="1">
    <source>
        <dbReference type="SAM" id="MobiDB-lite"/>
    </source>
</evidence>
<dbReference type="AlphaFoldDB" id="A0AAV4UJW9"/>
<reference evidence="2 3" key="1">
    <citation type="submission" date="2021-06" db="EMBL/GenBank/DDBJ databases">
        <title>Caerostris extrusa draft genome.</title>
        <authorList>
            <person name="Kono N."/>
            <person name="Arakawa K."/>
        </authorList>
    </citation>
    <scope>NUCLEOTIDE SEQUENCE [LARGE SCALE GENOMIC DNA]</scope>
</reference>
<sequence length="211" mass="24461">MENSGLFGPNLKLPSIGDMKSGYEKELNLLKNEIDAAFERKHKDLIKEVSELRIICQAKKDEIENLKSVLATRAQNNKRKCLSEKENNDLQKKLQDRKETDNQSESLKRNLGIQQEENSMLKDRLADVSRQHSILQENYQKLLNVMTSEKRTDSNENKTNVEGNTSNFLNVLIAEETEKYIREESEHCEILQSKINREIQELKRTLQDGAI</sequence>
<keyword evidence="3" id="KW-1185">Reference proteome</keyword>
<name>A0AAV4UJW9_CAEEX</name>
<dbReference type="Proteomes" id="UP001054945">
    <property type="component" value="Unassembled WGS sequence"/>
</dbReference>
<feature type="compositionally biased region" description="Basic and acidic residues" evidence="1">
    <location>
        <begin position="82"/>
        <end position="101"/>
    </location>
</feature>
<feature type="region of interest" description="Disordered" evidence="1">
    <location>
        <begin position="82"/>
        <end position="115"/>
    </location>
</feature>
<proteinExistence type="predicted"/>